<evidence type="ECO:0000313" key="2">
    <source>
        <dbReference type="EMBL" id="VFB14743.1"/>
    </source>
</evidence>
<dbReference type="EMBL" id="CAACYH010000004">
    <property type="protein sequence ID" value="VFB14743.1"/>
    <property type="molecule type" value="Genomic_DNA"/>
</dbReference>
<sequence>MFGTKLVILLQEERVPAEKSSYVAGAYCFLWIFG</sequence>
<evidence type="ECO:0000313" key="1">
    <source>
        <dbReference type="EMBL" id="TCO96094.1"/>
    </source>
</evidence>
<gene>
    <name evidence="1" type="ORF">EV202_102200</name>
    <name evidence="2" type="ORF">NCTC7812_02307</name>
</gene>
<accession>A0A449I5P8</accession>
<reference evidence="2 4" key="1">
    <citation type="submission" date="2019-02" db="EMBL/GenBank/DDBJ databases">
        <authorList>
            <consortium name="Pathogen Informatics"/>
        </authorList>
    </citation>
    <scope>NUCLEOTIDE SEQUENCE [LARGE SCALE GENOMIC DNA]</scope>
    <source>
        <strain evidence="2 4">3012STDY7078512</strain>
    </source>
</reference>
<proteinExistence type="predicted"/>
<protein>
    <submittedName>
        <fullName evidence="2">Uncharacterized protein</fullName>
    </submittedName>
</protein>
<dbReference type="Proteomes" id="UP000295600">
    <property type="component" value="Unassembled WGS sequence"/>
</dbReference>
<evidence type="ECO:0000313" key="4">
    <source>
        <dbReference type="Proteomes" id="UP000396835"/>
    </source>
</evidence>
<name>A0A449I5P8_9BACE</name>
<dbReference type="AlphaFoldDB" id="A0A449I5P8"/>
<reference evidence="1 3" key="2">
    <citation type="submission" date="2019-03" db="EMBL/GenBank/DDBJ databases">
        <title>Genomic Encyclopedia of Type Strains, Phase IV (KMG-IV): sequencing the most valuable type-strain genomes for metagenomic binning, comparative biology and taxonomic classification.</title>
        <authorList>
            <person name="Goeker M."/>
        </authorList>
    </citation>
    <scope>NUCLEOTIDE SEQUENCE [LARGE SCALE GENOMIC DNA]</scope>
    <source>
        <strain evidence="1 3">DSM 23917</strain>
    </source>
</reference>
<evidence type="ECO:0000313" key="3">
    <source>
        <dbReference type="Proteomes" id="UP000295600"/>
    </source>
</evidence>
<organism evidence="2 4">
    <name type="scientific">Prevotella heparinolytica</name>
    <dbReference type="NCBI Taxonomy" id="28113"/>
    <lineage>
        <taxon>Bacteria</taxon>
        <taxon>Pseudomonadati</taxon>
        <taxon>Bacteroidota</taxon>
        <taxon>Bacteroidia</taxon>
        <taxon>Bacteroidales</taxon>
        <taxon>Bacteroidaceae</taxon>
        <taxon>Bacteroides</taxon>
    </lineage>
</organism>
<dbReference type="Proteomes" id="UP000396835">
    <property type="component" value="Unassembled WGS sequence"/>
</dbReference>
<dbReference type="EMBL" id="SLXB01000002">
    <property type="protein sequence ID" value="TCO96094.1"/>
    <property type="molecule type" value="Genomic_DNA"/>
</dbReference>